<dbReference type="RefSeq" id="WP_195741261.1">
    <property type="nucleotide sequence ID" value="NZ_JADMRY010000026.1"/>
</dbReference>
<evidence type="ECO:0000313" key="2">
    <source>
        <dbReference type="Proteomes" id="UP000782901"/>
    </source>
</evidence>
<protein>
    <submittedName>
        <fullName evidence="1">Uncharacterized protein</fullName>
    </submittedName>
</protein>
<proteinExistence type="predicted"/>
<comment type="caution">
    <text evidence="1">The sequence shown here is derived from an EMBL/GenBank/DDBJ whole genome shotgun (WGS) entry which is preliminary data.</text>
</comment>
<name>A0A943HUP6_BACT4</name>
<evidence type="ECO:0000313" key="1">
    <source>
        <dbReference type="EMBL" id="MBS5413035.1"/>
    </source>
</evidence>
<sequence length="59" mass="7069">MKTKEELLAMSHEDLASLTYKIMYEQCLLENKEKENKRLREILDAIGVTYETFKSEFHE</sequence>
<dbReference type="EMBL" id="JAGZEE010000042">
    <property type="protein sequence ID" value="MBS5413035.1"/>
    <property type="molecule type" value="Genomic_DNA"/>
</dbReference>
<gene>
    <name evidence="1" type="ORF">KHY35_20400</name>
</gene>
<organism evidence="1 2">
    <name type="scientific">Bacteroides thetaiotaomicron</name>
    <dbReference type="NCBI Taxonomy" id="818"/>
    <lineage>
        <taxon>Bacteria</taxon>
        <taxon>Pseudomonadati</taxon>
        <taxon>Bacteroidota</taxon>
        <taxon>Bacteroidia</taxon>
        <taxon>Bacteroidales</taxon>
        <taxon>Bacteroidaceae</taxon>
        <taxon>Bacteroides</taxon>
    </lineage>
</organism>
<reference evidence="1" key="1">
    <citation type="submission" date="2021-02" db="EMBL/GenBank/DDBJ databases">
        <title>Infant gut strain persistence is associated with maternal origin, phylogeny, and functional potential including surface adhesion and iron acquisition.</title>
        <authorList>
            <person name="Lou Y.C."/>
        </authorList>
    </citation>
    <scope>NUCLEOTIDE SEQUENCE</scope>
    <source>
        <strain evidence="1">L3_082_243G1_dasL3_082_243G1_maxbin2.maxbin.015s ta_sub</strain>
    </source>
</reference>
<accession>A0A943HUP6</accession>
<dbReference type="Proteomes" id="UP000782901">
    <property type="component" value="Unassembled WGS sequence"/>
</dbReference>
<dbReference type="AlphaFoldDB" id="A0A943HUP6"/>